<dbReference type="GO" id="GO:0050421">
    <property type="term" value="F:nitrite reductase (NO-forming) activity"/>
    <property type="evidence" value="ECO:0007669"/>
    <property type="project" value="UniProtKB-EC"/>
</dbReference>
<dbReference type="InterPro" id="IPR008972">
    <property type="entry name" value="Cupredoxin"/>
</dbReference>
<comment type="subunit">
    <text evidence="4">Homotrimer.</text>
</comment>
<evidence type="ECO:0000256" key="3">
    <source>
        <dbReference type="ARBA" id="ARBA00010609"/>
    </source>
</evidence>
<feature type="transmembrane region" description="Helical" evidence="14">
    <location>
        <begin position="166"/>
        <end position="183"/>
    </location>
</feature>
<evidence type="ECO:0000256" key="4">
    <source>
        <dbReference type="ARBA" id="ARBA00011233"/>
    </source>
</evidence>
<feature type="binding site" description="type 1 copper site" evidence="12">
    <location>
        <position position="739"/>
    </location>
    <ligand>
        <name>Cu cation</name>
        <dbReference type="ChEBI" id="CHEBI:23378"/>
        <label>1</label>
    </ligand>
</feature>
<keyword evidence="8" id="KW-0677">Repeat</keyword>
<comment type="caution">
    <text evidence="16">The sequence shown here is derived from an EMBL/GenBank/DDBJ whole genome shotgun (WGS) entry which is preliminary data.</text>
</comment>
<evidence type="ECO:0000256" key="5">
    <source>
        <dbReference type="ARBA" id="ARBA00011882"/>
    </source>
</evidence>
<comment type="catalytic activity">
    <reaction evidence="11">
        <text>nitric oxide + Fe(III)-[cytochrome c] + H2O = Fe(II)-[cytochrome c] + nitrite + 2 H(+)</text>
        <dbReference type="Rhea" id="RHEA:15233"/>
        <dbReference type="Rhea" id="RHEA-COMP:10350"/>
        <dbReference type="Rhea" id="RHEA-COMP:14399"/>
        <dbReference type="ChEBI" id="CHEBI:15377"/>
        <dbReference type="ChEBI" id="CHEBI:15378"/>
        <dbReference type="ChEBI" id="CHEBI:16301"/>
        <dbReference type="ChEBI" id="CHEBI:16480"/>
        <dbReference type="ChEBI" id="CHEBI:29033"/>
        <dbReference type="ChEBI" id="CHEBI:29034"/>
        <dbReference type="EC" id="1.7.2.1"/>
    </reaction>
</comment>
<feature type="binding site" description="type 1 copper site" evidence="12">
    <location>
        <position position="778"/>
    </location>
    <ligand>
        <name>Cu cation</name>
        <dbReference type="ChEBI" id="CHEBI:23378"/>
        <label>1</label>
    </ligand>
</feature>
<accession>A0A3M0GAS8</accession>
<feature type="transmembrane region" description="Helical" evidence="14">
    <location>
        <begin position="103"/>
        <end position="122"/>
    </location>
</feature>
<keyword evidence="7 12" id="KW-0479">Metal-binding</keyword>
<feature type="transmembrane region" description="Helical" evidence="14">
    <location>
        <begin position="298"/>
        <end position="319"/>
    </location>
</feature>
<proteinExistence type="inferred from homology"/>
<feature type="transmembrane region" description="Helical" evidence="14">
    <location>
        <begin position="325"/>
        <end position="344"/>
    </location>
</feature>
<name>A0A3M0GAS8_9ACTN</name>
<feature type="transmembrane region" description="Helical" evidence="14">
    <location>
        <begin position="435"/>
        <end position="453"/>
    </location>
</feature>
<evidence type="ECO:0000256" key="10">
    <source>
        <dbReference type="ARBA" id="ARBA00023008"/>
    </source>
</evidence>
<evidence type="ECO:0000256" key="6">
    <source>
        <dbReference type="ARBA" id="ARBA00017290"/>
    </source>
</evidence>
<dbReference type="InterPro" id="IPR001287">
    <property type="entry name" value="NO2-reductase_Cu"/>
</dbReference>
<dbReference type="CDD" id="cd04208">
    <property type="entry name" value="CuRO_2_CuNIR"/>
    <property type="match status" value="1"/>
</dbReference>
<feature type="domain" description="Plastocyanin-like" evidence="15">
    <location>
        <begin position="700"/>
        <end position="801"/>
    </location>
</feature>
<gene>
    <name evidence="16" type="ORF">EAX62_05950</name>
</gene>
<dbReference type="EC" id="1.7.2.1" evidence="5"/>
<feature type="transmembrane region" description="Helical" evidence="14">
    <location>
        <begin position="505"/>
        <end position="528"/>
    </location>
</feature>
<reference evidence="16 17" key="1">
    <citation type="submission" date="2018-10" db="EMBL/GenBank/DDBJ databases">
        <title>Tessaracoccus antarcticuss sp. nov., isolated from sediment.</title>
        <authorList>
            <person name="Zhou L.Y."/>
            <person name="Du Z.J."/>
        </authorList>
    </citation>
    <scope>NUCLEOTIDE SEQUENCE [LARGE SCALE GENOMIC DNA]</scope>
    <source>
        <strain evidence="16 17">JDX10</strain>
    </source>
</reference>
<dbReference type="InterPro" id="IPR045087">
    <property type="entry name" value="Cu-oxidase_fam"/>
</dbReference>
<evidence type="ECO:0000259" key="15">
    <source>
        <dbReference type="Pfam" id="PF07732"/>
    </source>
</evidence>
<dbReference type="Pfam" id="PF07732">
    <property type="entry name" value="Cu-oxidase_3"/>
    <property type="match status" value="1"/>
</dbReference>
<dbReference type="Proteomes" id="UP000275256">
    <property type="component" value="Unassembled WGS sequence"/>
</dbReference>
<keyword evidence="14" id="KW-0472">Membrane</keyword>
<feature type="binding site" description="type 1 copper site" evidence="12">
    <location>
        <position position="787"/>
    </location>
    <ligand>
        <name>Cu cation</name>
        <dbReference type="ChEBI" id="CHEBI:23378"/>
        <label>1</label>
    </ligand>
</feature>
<evidence type="ECO:0000313" key="17">
    <source>
        <dbReference type="Proteomes" id="UP000275256"/>
    </source>
</evidence>
<dbReference type="GO" id="GO:0005507">
    <property type="term" value="F:copper ion binding"/>
    <property type="evidence" value="ECO:0007669"/>
    <property type="project" value="InterPro"/>
</dbReference>
<dbReference type="AlphaFoldDB" id="A0A3M0GAS8"/>
<keyword evidence="17" id="KW-1185">Reference proteome</keyword>
<feature type="transmembrane region" description="Helical" evidence="14">
    <location>
        <begin position="189"/>
        <end position="208"/>
    </location>
</feature>
<feature type="transmembrane region" description="Helical" evidence="14">
    <location>
        <begin position="465"/>
        <end position="485"/>
    </location>
</feature>
<evidence type="ECO:0000256" key="13">
    <source>
        <dbReference type="SAM" id="MobiDB-lite"/>
    </source>
</evidence>
<evidence type="ECO:0000256" key="14">
    <source>
        <dbReference type="SAM" id="Phobius"/>
    </source>
</evidence>
<feature type="region of interest" description="Disordered" evidence="13">
    <location>
        <begin position="40"/>
        <end position="71"/>
    </location>
</feature>
<dbReference type="SUPFAM" id="SSF49503">
    <property type="entry name" value="Cupredoxins"/>
    <property type="match status" value="3"/>
</dbReference>
<dbReference type="Gene3D" id="2.60.40.420">
    <property type="entry name" value="Cupredoxins - blue copper proteins"/>
    <property type="match status" value="3"/>
</dbReference>
<keyword evidence="10 12" id="KW-0186">Copper</keyword>
<evidence type="ECO:0000256" key="7">
    <source>
        <dbReference type="ARBA" id="ARBA00022723"/>
    </source>
</evidence>
<comment type="cofactor">
    <cofactor evidence="1 12">
        <name>Cu(+)</name>
        <dbReference type="ChEBI" id="CHEBI:49552"/>
    </cofactor>
</comment>
<dbReference type="InterPro" id="IPR011707">
    <property type="entry name" value="Cu-oxidase-like_N"/>
</dbReference>
<keyword evidence="14" id="KW-1133">Transmembrane helix</keyword>
<feature type="binding site" description="type 1 copper site" evidence="12">
    <location>
        <position position="779"/>
    </location>
    <ligand>
        <name>Cu cation</name>
        <dbReference type="ChEBI" id="CHEBI:23378"/>
        <label>1</label>
    </ligand>
</feature>
<evidence type="ECO:0000256" key="12">
    <source>
        <dbReference type="PIRSR" id="PIRSR601287-1"/>
    </source>
</evidence>
<keyword evidence="9" id="KW-0560">Oxidoreductase</keyword>
<feature type="transmembrane region" description="Helical" evidence="14">
    <location>
        <begin position="128"/>
        <end position="154"/>
    </location>
</feature>
<feature type="binding site" description="type 1 copper site" evidence="12">
    <location>
        <position position="942"/>
    </location>
    <ligand>
        <name>Cu cation</name>
        <dbReference type="ChEBI" id="CHEBI:23378"/>
        <label>1</label>
    </ligand>
</feature>
<dbReference type="CDD" id="cd11020">
    <property type="entry name" value="CuRO_1_CuNIR"/>
    <property type="match status" value="1"/>
</dbReference>
<sequence>MGLRHRHPWDIPRLRDLHGHGARAHHLSGRHRAAATLHTGVLGATRGTARQPGPPRRGGPGRNRPSLEDWRHRERGIHPVVHPRGGTCRDPPVRRGTQPLRDFPLVVWLVAAVTVALIHRWVPEATWLLVHLIALGAMTHAVMVWSAHFTAALLKTRDDDATRRRATWRLALLGVGSLLVFVGVPTTMWWLVVAGATIVSVAVVWHAIQLVSDLRRALPGRFRICIRYYVAAACCLPVGAGFGVALAFGLDDTWHANLLVAHTMTNLLGWIGLTVVGTLVTFWPTVLRTRMDDRAEKLARQALPVLLGSLAVVVAGSLFALRPVAVIGIAGYALALVWWGRCLVAPLRKRPPKEFASASILAACVWAVVALVATAVHVLVSSDIEVASGYPVVASIWVAGFLVQLVTGALSYLLPSVVGGGPRVVRAGAAWFDRFATARLVVINGGLLLWLLPTPSWVRVSVSSLVLLAMASFLPLLVGGIRASVMEKRRAQAGEPAGPSERPGAFTGTGLMAGVAALVLAVSIGVGVDPGAVGLATSTSSSGEAVITGNTVRVQVVADGMVFTPHRVEVDQGDRLVIDLVNEDTTTVHDLSIGDQRTSRLKTGEHAELDLGPVQSSIQGWCTVVGHRQMGMVFDVVVRGSQEPAGEPSAEPTAPMTHHHGEVPEPEPITGVVDPVLAPATNERVHKVELRATDEVLEVAPGVWQQRWTYNGQSVGPTLRGRVGDVFEVTLVNDGTIGHSVDFHAGTLAPDVPMRTIAPGESLVYTFTAERAGIWMYHCSTMPMSAHIAAGMHGAVIIDPEGLPEVDREYVLVQSEVYLGEGGASPEDATEVDADAVTAEQPDKVVFNGVANQYDQKMFQAKVGERVRFWVLDAGPNRPSAFHIVGGQFDTVYFEGGYQLKDGVDAFGTTGGGSQVLGLHVAQGGFVELEFPEAGHYPVVSHVMVDAERGAHGVVEVTD</sequence>
<comment type="cofactor">
    <cofactor evidence="2 12">
        <name>Cu(2+)</name>
        <dbReference type="ChEBI" id="CHEBI:29036"/>
    </cofactor>
</comment>
<evidence type="ECO:0000256" key="11">
    <source>
        <dbReference type="ARBA" id="ARBA00049340"/>
    </source>
</evidence>
<feature type="binding site" description="type 1 copper site" evidence="12">
    <location>
        <position position="792"/>
    </location>
    <ligand>
        <name>Cu cation</name>
        <dbReference type="ChEBI" id="CHEBI:23378"/>
        <label>1</label>
    </ligand>
</feature>
<comment type="similarity">
    <text evidence="3">Belongs to the multicopper oxidase family.</text>
</comment>
<dbReference type="PANTHER" id="PTHR11709">
    <property type="entry name" value="MULTI-COPPER OXIDASE"/>
    <property type="match status" value="1"/>
</dbReference>
<feature type="transmembrane region" description="Helical" evidence="14">
    <location>
        <begin position="268"/>
        <end position="286"/>
    </location>
</feature>
<feature type="binding site" description="type 1 copper site" evidence="12">
    <location>
        <position position="744"/>
    </location>
    <ligand>
        <name>Cu cation</name>
        <dbReference type="ChEBI" id="CHEBI:23378"/>
        <label>1</label>
    </ligand>
</feature>
<evidence type="ECO:0000313" key="16">
    <source>
        <dbReference type="EMBL" id="RMB62115.1"/>
    </source>
</evidence>
<evidence type="ECO:0000256" key="2">
    <source>
        <dbReference type="ARBA" id="ARBA00001973"/>
    </source>
</evidence>
<evidence type="ECO:0000256" key="1">
    <source>
        <dbReference type="ARBA" id="ARBA00001960"/>
    </source>
</evidence>
<feature type="transmembrane region" description="Helical" evidence="14">
    <location>
        <begin position="356"/>
        <end position="380"/>
    </location>
</feature>
<evidence type="ECO:0000256" key="9">
    <source>
        <dbReference type="ARBA" id="ARBA00023002"/>
    </source>
</evidence>
<feature type="transmembrane region" description="Helical" evidence="14">
    <location>
        <begin position="228"/>
        <end position="248"/>
    </location>
</feature>
<keyword evidence="14" id="KW-0812">Transmembrane</keyword>
<dbReference type="PRINTS" id="PR00695">
    <property type="entry name" value="CUNO2RDTASE"/>
</dbReference>
<evidence type="ECO:0000256" key="8">
    <source>
        <dbReference type="ARBA" id="ARBA00022737"/>
    </source>
</evidence>
<dbReference type="PANTHER" id="PTHR11709:SF394">
    <property type="entry name" value="FI03373P-RELATED"/>
    <property type="match status" value="1"/>
</dbReference>
<protein>
    <recommendedName>
        <fullName evidence="6">Copper-containing nitrite reductase</fullName>
        <ecNumber evidence="5">1.7.2.1</ecNumber>
    </recommendedName>
</protein>
<feature type="transmembrane region" description="Helical" evidence="14">
    <location>
        <begin position="392"/>
        <end position="414"/>
    </location>
</feature>
<dbReference type="EMBL" id="REFW01000001">
    <property type="protein sequence ID" value="RMB62115.1"/>
    <property type="molecule type" value="Genomic_DNA"/>
</dbReference>
<organism evidence="16 17">
    <name type="scientific">Tessaracoccus antarcticus</name>
    <dbReference type="NCBI Taxonomy" id="2479848"/>
    <lineage>
        <taxon>Bacteria</taxon>
        <taxon>Bacillati</taxon>
        <taxon>Actinomycetota</taxon>
        <taxon>Actinomycetes</taxon>
        <taxon>Propionibacteriales</taxon>
        <taxon>Propionibacteriaceae</taxon>
        <taxon>Tessaracoccus</taxon>
    </lineage>
</organism>
<dbReference type="OrthoDB" id="345021at2"/>